<evidence type="ECO:0000256" key="2">
    <source>
        <dbReference type="PIRSR" id="PIRSR639383-1"/>
    </source>
</evidence>
<feature type="domain" description="HIT" evidence="5">
    <location>
        <begin position="40"/>
        <end position="150"/>
    </location>
</feature>
<sequence>MADDPAPATSPYAPADHTERLWTPWRMGYVGGGVKEAGCIFCNRLAADDDVASLILWRATRSFVIMNLFPYNTGHVMLVPNTHVPGPEDTEPETLAELATMRRPLLRALRRALSCDGFNLGVNVGAFAGAGVAEHLHEHVVPRWAGDANFMPILAATMVLPELIPVTYAKLRAELAREMGSLPAVTLAVVDETGERALVGKNGRLLTVEAIAGRPSWRTAVDAVRETTGREPTLLGWAGTTPARRGAAVLAFLARGAGGSWLSLDGLRADEMEIVTRARALLEPGDGPR</sequence>
<feature type="active site" description="Tele-AMP-histidine intermediate" evidence="2">
    <location>
        <position position="137"/>
    </location>
</feature>
<keyword evidence="1" id="KW-0547">Nucleotide-binding</keyword>
<proteinExistence type="predicted"/>
<gene>
    <name evidence="6" type="ORF">AVDCRST_MAG59-2644</name>
</gene>
<evidence type="ECO:0000259" key="5">
    <source>
        <dbReference type="PROSITE" id="PS51084"/>
    </source>
</evidence>
<dbReference type="SUPFAM" id="SSF54197">
    <property type="entry name" value="HIT-like"/>
    <property type="match status" value="1"/>
</dbReference>
<dbReference type="InterPro" id="IPR036265">
    <property type="entry name" value="HIT-like_sf"/>
</dbReference>
<feature type="short sequence motif" description="Histidine triad motif" evidence="4">
    <location>
        <begin position="135"/>
        <end position="139"/>
    </location>
</feature>
<accession>A0A6J4UWP9</accession>
<evidence type="ECO:0000256" key="1">
    <source>
        <dbReference type="ARBA" id="ARBA00022741"/>
    </source>
</evidence>
<dbReference type="GO" id="GO:0004081">
    <property type="term" value="F:bis(5'-nucleosyl)-tetraphosphatase (asymmetrical) activity"/>
    <property type="evidence" value="ECO:0007669"/>
    <property type="project" value="UniProtKB-EC"/>
</dbReference>
<dbReference type="Gene3D" id="3.30.428.10">
    <property type="entry name" value="HIT-like"/>
    <property type="match status" value="1"/>
</dbReference>
<dbReference type="EC" id="3.6.1.17" evidence="6"/>
<dbReference type="AlphaFoldDB" id="A0A6J4UWP9"/>
<evidence type="ECO:0000313" key="6">
    <source>
        <dbReference type="EMBL" id="CAA9561437.1"/>
    </source>
</evidence>
<evidence type="ECO:0000256" key="3">
    <source>
        <dbReference type="PIRSR" id="PIRSR639383-2"/>
    </source>
</evidence>
<dbReference type="PANTHER" id="PTHR42997:SF1">
    <property type="entry name" value="AP-4-A PHOSPHORYLASE"/>
    <property type="match status" value="1"/>
</dbReference>
<feature type="binding site" evidence="3">
    <location>
        <position position="139"/>
    </location>
    <ligand>
        <name>substrate</name>
    </ligand>
</feature>
<feature type="binding site" evidence="3">
    <location>
        <position position="67"/>
    </location>
    <ligand>
        <name>substrate</name>
    </ligand>
</feature>
<dbReference type="PANTHER" id="PTHR42997">
    <property type="entry name" value="HIT FAMILY HYDROLASE"/>
    <property type="match status" value="1"/>
</dbReference>
<name>A0A6J4UWP9_9BACT</name>
<dbReference type="GO" id="GO:0000166">
    <property type="term" value="F:nucleotide binding"/>
    <property type="evidence" value="ECO:0007669"/>
    <property type="project" value="UniProtKB-KW"/>
</dbReference>
<evidence type="ECO:0000256" key="4">
    <source>
        <dbReference type="PROSITE-ProRule" id="PRU00464"/>
    </source>
</evidence>
<dbReference type="PROSITE" id="PS51084">
    <property type="entry name" value="HIT_2"/>
    <property type="match status" value="1"/>
</dbReference>
<dbReference type="EMBL" id="CADCWF010000162">
    <property type="protein sequence ID" value="CAA9561437.1"/>
    <property type="molecule type" value="Genomic_DNA"/>
</dbReference>
<feature type="binding site" evidence="3">
    <location>
        <begin position="129"/>
        <end position="132"/>
    </location>
    <ligand>
        <name>substrate</name>
    </ligand>
</feature>
<organism evidence="6">
    <name type="scientific">uncultured Thermomicrobiales bacterium</name>
    <dbReference type="NCBI Taxonomy" id="1645740"/>
    <lineage>
        <taxon>Bacteria</taxon>
        <taxon>Pseudomonadati</taxon>
        <taxon>Thermomicrobiota</taxon>
        <taxon>Thermomicrobia</taxon>
        <taxon>Thermomicrobiales</taxon>
        <taxon>environmental samples</taxon>
    </lineage>
</organism>
<protein>
    <submittedName>
        <fullName evidence="6">Bis(5'-nucleosyl)-tetraphosphatase (Asymmetrical)</fullName>
        <ecNumber evidence="6">3.6.1.17</ecNumber>
    </submittedName>
</protein>
<dbReference type="CDD" id="cd01275">
    <property type="entry name" value="FHIT"/>
    <property type="match status" value="1"/>
</dbReference>
<dbReference type="InterPro" id="IPR039383">
    <property type="entry name" value="FHIT"/>
</dbReference>
<reference evidence="6" key="1">
    <citation type="submission" date="2020-02" db="EMBL/GenBank/DDBJ databases">
        <authorList>
            <person name="Meier V. D."/>
        </authorList>
    </citation>
    <scope>NUCLEOTIDE SEQUENCE</scope>
    <source>
        <strain evidence="6">AVDCRST_MAG59</strain>
    </source>
</reference>
<dbReference type="InterPro" id="IPR052908">
    <property type="entry name" value="AP-4-A_phosphorylase"/>
</dbReference>
<dbReference type="Pfam" id="PF01230">
    <property type="entry name" value="HIT"/>
    <property type="match status" value="1"/>
</dbReference>
<dbReference type="InterPro" id="IPR011146">
    <property type="entry name" value="HIT-like"/>
</dbReference>
<keyword evidence="6" id="KW-0378">Hydrolase</keyword>